<organism evidence="2 3">
    <name type="scientific">Pelagibacterium lacus</name>
    <dbReference type="NCBI Taxonomy" id="2282655"/>
    <lineage>
        <taxon>Bacteria</taxon>
        <taxon>Pseudomonadati</taxon>
        <taxon>Pseudomonadota</taxon>
        <taxon>Alphaproteobacteria</taxon>
        <taxon>Hyphomicrobiales</taxon>
        <taxon>Devosiaceae</taxon>
        <taxon>Pelagibacterium</taxon>
    </lineage>
</organism>
<feature type="transmembrane region" description="Helical" evidence="1">
    <location>
        <begin position="59"/>
        <end position="78"/>
    </location>
</feature>
<evidence type="ECO:0000313" key="2">
    <source>
        <dbReference type="EMBL" id="RDE08957.1"/>
    </source>
</evidence>
<keyword evidence="1" id="KW-0472">Membrane</keyword>
<name>A0A369W4M5_9HYPH</name>
<keyword evidence="3" id="KW-1185">Reference proteome</keyword>
<accession>A0A369W4M5</accession>
<dbReference type="AlphaFoldDB" id="A0A369W4M5"/>
<reference evidence="3" key="1">
    <citation type="submission" date="2018-07" db="EMBL/GenBank/DDBJ databases">
        <authorList>
            <person name="Liu B.-T."/>
            <person name="Du Z."/>
        </authorList>
    </citation>
    <scope>NUCLEOTIDE SEQUENCE [LARGE SCALE GENOMIC DNA]</scope>
    <source>
        <strain evidence="3">XYN52</strain>
    </source>
</reference>
<feature type="transmembrane region" description="Helical" evidence="1">
    <location>
        <begin position="26"/>
        <end position="47"/>
    </location>
</feature>
<dbReference type="InterPro" id="IPR021265">
    <property type="entry name" value="DUF2842"/>
</dbReference>
<dbReference type="Pfam" id="PF11003">
    <property type="entry name" value="DUF2842"/>
    <property type="match status" value="1"/>
</dbReference>
<evidence type="ECO:0000256" key="1">
    <source>
        <dbReference type="SAM" id="Phobius"/>
    </source>
</evidence>
<gene>
    <name evidence="2" type="ORF">DVH29_08345</name>
</gene>
<dbReference type="EMBL" id="QQNH01000009">
    <property type="protein sequence ID" value="RDE08957.1"/>
    <property type="molecule type" value="Genomic_DNA"/>
</dbReference>
<sequence>MGYDLDGNDIKRRRQEREMTQRQRKAWGTAFSILSLIIWATLGMWAYELFLLDAPTLVHLAFFVLFGLAWIFPAMAIIRWMSRPDA</sequence>
<protein>
    <submittedName>
        <fullName evidence="2">DUF2842 domain-containing protein</fullName>
    </submittedName>
</protein>
<dbReference type="Proteomes" id="UP000253759">
    <property type="component" value="Unassembled WGS sequence"/>
</dbReference>
<comment type="caution">
    <text evidence="2">The sequence shown here is derived from an EMBL/GenBank/DDBJ whole genome shotgun (WGS) entry which is preliminary data.</text>
</comment>
<keyword evidence="1" id="KW-0812">Transmembrane</keyword>
<evidence type="ECO:0000313" key="3">
    <source>
        <dbReference type="Proteomes" id="UP000253759"/>
    </source>
</evidence>
<keyword evidence="1" id="KW-1133">Transmembrane helix</keyword>
<proteinExistence type="predicted"/>